<dbReference type="OrthoDB" id="9788959at2"/>
<dbReference type="RefSeq" id="WP_129017154.1">
    <property type="nucleotide sequence ID" value="NZ_SDDZ01000004.1"/>
</dbReference>
<evidence type="ECO:0000313" key="3">
    <source>
        <dbReference type="EMBL" id="RXJ50185.1"/>
    </source>
</evidence>
<dbReference type="CDD" id="cd00293">
    <property type="entry name" value="USP-like"/>
    <property type="match status" value="1"/>
</dbReference>
<gene>
    <name evidence="3" type="ORF">ESZ48_09385</name>
</gene>
<evidence type="ECO:0000256" key="1">
    <source>
        <dbReference type="ARBA" id="ARBA00008791"/>
    </source>
</evidence>
<dbReference type="PANTHER" id="PTHR46268">
    <property type="entry name" value="STRESS RESPONSE PROTEIN NHAX"/>
    <property type="match status" value="1"/>
</dbReference>
<dbReference type="EMBL" id="SDDZ01000004">
    <property type="protein sequence ID" value="RXJ50185.1"/>
    <property type="molecule type" value="Genomic_DNA"/>
</dbReference>
<proteinExistence type="inferred from homology"/>
<protein>
    <submittedName>
        <fullName evidence="3">Universal stress protein</fullName>
    </submittedName>
</protein>
<dbReference type="SUPFAM" id="SSF52402">
    <property type="entry name" value="Adenine nucleotide alpha hydrolases-like"/>
    <property type="match status" value="2"/>
</dbReference>
<feature type="domain" description="UspA" evidence="2">
    <location>
        <begin position="7"/>
        <end position="147"/>
    </location>
</feature>
<dbReference type="InterPro" id="IPR006016">
    <property type="entry name" value="UspA"/>
</dbReference>
<keyword evidence="4" id="KW-1185">Reference proteome</keyword>
<dbReference type="AlphaFoldDB" id="A0A4Q0XJK5"/>
<accession>A0A4Q0XJK5</accession>
<name>A0A4Q0XJK5_9FLAO</name>
<evidence type="ECO:0000259" key="2">
    <source>
        <dbReference type="Pfam" id="PF00582"/>
    </source>
</evidence>
<dbReference type="Proteomes" id="UP000289792">
    <property type="component" value="Unassembled WGS sequence"/>
</dbReference>
<dbReference type="Gene3D" id="3.40.50.12370">
    <property type="match status" value="1"/>
</dbReference>
<evidence type="ECO:0000313" key="4">
    <source>
        <dbReference type="Proteomes" id="UP000289792"/>
    </source>
</evidence>
<comment type="caution">
    <text evidence="3">The sequence shown here is derived from an EMBL/GenBank/DDBJ whole genome shotgun (WGS) entry which is preliminary data.</text>
</comment>
<sequence length="280" mass="32145">MTSEKLHILIPTDFSKNAWSATVYALNLYAEHHCTFYFLNSISLDHTDSRSYITTRFLDSLTETSRTELSVLKDRATQLYSNPNHEFEVISTSEEITLAIKRAVQINTIDLVVTGTKGATGVNKYFLGSNTVKVIQSLKSCPMLAVPDAYEFKAPKHIAFPTDFNRVYEPKELQALLNFADLYQAHIYILHINLQSELSERQESNRRALQAHLVKHQHTFHWVEKSATKSDEINEFIKDLKIDVLAMVNYKHSFVERVIKEPVIKKIGFQPMVPFLVIPE</sequence>
<dbReference type="PANTHER" id="PTHR46268:SF6">
    <property type="entry name" value="UNIVERSAL STRESS PROTEIN UP12"/>
    <property type="match status" value="1"/>
</dbReference>
<reference evidence="3 4" key="1">
    <citation type="submission" date="2019-01" db="EMBL/GenBank/DDBJ databases">
        <title>Genome sequence of the Antarctic species Gelidibacter gilvus ACAM 158(T).</title>
        <authorList>
            <person name="Bowman J.P."/>
        </authorList>
    </citation>
    <scope>NUCLEOTIDE SEQUENCE [LARGE SCALE GENOMIC DNA]</scope>
    <source>
        <strain evidence="3 4">IC158</strain>
    </source>
</reference>
<comment type="similarity">
    <text evidence="1">Belongs to the universal stress protein A family.</text>
</comment>
<dbReference type="Pfam" id="PF00582">
    <property type="entry name" value="Usp"/>
    <property type="match status" value="1"/>
</dbReference>
<organism evidence="3 4">
    <name type="scientific">Gelidibacter gilvus</name>
    <dbReference type="NCBI Taxonomy" id="59602"/>
    <lineage>
        <taxon>Bacteria</taxon>
        <taxon>Pseudomonadati</taxon>
        <taxon>Bacteroidota</taxon>
        <taxon>Flavobacteriia</taxon>
        <taxon>Flavobacteriales</taxon>
        <taxon>Flavobacteriaceae</taxon>
        <taxon>Gelidibacter</taxon>
    </lineage>
</organism>